<proteinExistence type="predicted"/>
<dbReference type="AlphaFoldDB" id="A0A5H2XLA2"/>
<gene>
    <name evidence="2" type="ORF">Prudu_172S000300</name>
</gene>
<evidence type="ECO:0000256" key="1">
    <source>
        <dbReference type="SAM" id="MobiDB-lite"/>
    </source>
</evidence>
<feature type="compositionally biased region" description="Pro residues" evidence="1">
    <location>
        <begin position="10"/>
        <end position="19"/>
    </location>
</feature>
<accession>A0A5H2XLA2</accession>
<organism evidence="2">
    <name type="scientific">Prunus dulcis</name>
    <name type="common">Almond</name>
    <name type="synonym">Amygdalus dulcis</name>
    <dbReference type="NCBI Taxonomy" id="3755"/>
    <lineage>
        <taxon>Eukaryota</taxon>
        <taxon>Viridiplantae</taxon>
        <taxon>Streptophyta</taxon>
        <taxon>Embryophyta</taxon>
        <taxon>Tracheophyta</taxon>
        <taxon>Spermatophyta</taxon>
        <taxon>Magnoliopsida</taxon>
        <taxon>eudicotyledons</taxon>
        <taxon>Gunneridae</taxon>
        <taxon>Pentapetalae</taxon>
        <taxon>rosids</taxon>
        <taxon>fabids</taxon>
        <taxon>Rosales</taxon>
        <taxon>Rosaceae</taxon>
        <taxon>Amygdaloideae</taxon>
        <taxon>Amygdaleae</taxon>
        <taxon>Prunus</taxon>
    </lineage>
</organism>
<name>A0A5H2XLA2_PRUDU</name>
<sequence length="95" mass="10962">RRPGHHRPSRSPPWVPSGPTPCRRQDLTDLNPGATLSWPENHVFRRRFLRSHPNFQLKILLRFSTKSIEHQEPDRIAKETFEGSKGNSAEISAEI</sequence>
<evidence type="ECO:0000313" key="2">
    <source>
        <dbReference type="EMBL" id="BBN67749.1"/>
    </source>
</evidence>
<protein>
    <submittedName>
        <fullName evidence="2">Uncharacterized protein</fullName>
    </submittedName>
</protein>
<reference evidence="2" key="1">
    <citation type="journal article" date="2019" name="Science">
        <title>Mutation of a bHLH transcription factor allowed almond domestication.</title>
        <authorList>
            <person name="Sanchez-Perez R."/>
            <person name="Pavan S."/>
            <person name="Mazzeo R."/>
            <person name="Moldovan C."/>
            <person name="Aiese Cigliano R."/>
            <person name="Del Cueto J."/>
            <person name="Ricciardi F."/>
            <person name="Lotti C."/>
            <person name="Ricciardi L."/>
            <person name="Dicenta F."/>
            <person name="Lopez-Marques R.L."/>
            <person name="Lindberg Moller B."/>
        </authorList>
    </citation>
    <scope>NUCLEOTIDE SEQUENCE</scope>
</reference>
<dbReference type="EMBL" id="AP020509">
    <property type="protein sequence ID" value="BBN67749.1"/>
    <property type="molecule type" value="Genomic_DNA"/>
</dbReference>
<feature type="non-terminal residue" evidence="2">
    <location>
        <position position="1"/>
    </location>
</feature>
<feature type="region of interest" description="Disordered" evidence="1">
    <location>
        <begin position="1"/>
        <end position="36"/>
    </location>
</feature>
<feature type="non-terminal residue" evidence="2">
    <location>
        <position position="95"/>
    </location>
</feature>